<comment type="similarity">
    <text evidence="2">Belongs to the TsaE family.</text>
</comment>
<keyword evidence="4" id="KW-0963">Cytoplasm</keyword>
<keyword evidence="7" id="KW-0547">Nucleotide-binding</keyword>
<evidence type="ECO:0000256" key="1">
    <source>
        <dbReference type="ARBA" id="ARBA00004496"/>
    </source>
</evidence>
<dbReference type="PANTHER" id="PTHR33540:SF2">
    <property type="entry name" value="TRNA THREONYLCARBAMOYLADENOSINE BIOSYNTHESIS PROTEIN TSAE"/>
    <property type="match status" value="1"/>
</dbReference>
<dbReference type="InterPro" id="IPR027417">
    <property type="entry name" value="P-loop_NTPase"/>
</dbReference>
<evidence type="ECO:0000256" key="3">
    <source>
        <dbReference type="ARBA" id="ARBA00019010"/>
    </source>
</evidence>
<dbReference type="GO" id="GO:0005524">
    <property type="term" value="F:ATP binding"/>
    <property type="evidence" value="ECO:0007669"/>
    <property type="project" value="UniProtKB-KW"/>
</dbReference>
<dbReference type="GO" id="GO:0005737">
    <property type="term" value="C:cytoplasm"/>
    <property type="evidence" value="ECO:0007669"/>
    <property type="project" value="UniProtKB-SubCell"/>
</dbReference>
<dbReference type="Pfam" id="PF02367">
    <property type="entry name" value="TsaE"/>
    <property type="match status" value="1"/>
</dbReference>
<name>A0A1J5QVX9_9ZZZZ</name>
<evidence type="ECO:0000256" key="7">
    <source>
        <dbReference type="ARBA" id="ARBA00022741"/>
    </source>
</evidence>
<dbReference type="InterPro" id="IPR003442">
    <property type="entry name" value="T6A_TsaE"/>
</dbReference>
<evidence type="ECO:0000313" key="11">
    <source>
        <dbReference type="EMBL" id="OIQ84023.1"/>
    </source>
</evidence>
<comment type="subcellular location">
    <subcellularLocation>
        <location evidence="1">Cytoplasm</location>
    </subcellularLocation>
</comment>
<dbReference type="GO" id="GO:0046872">
    <property type="term" value="F:metal ion binding"/>
    <property type="evidence" value="ECO:0007669"/>
    <property type="project" value="UniProtKB-KW"/>
</dbReference>
<dbReference type="EMBL" id="MLJW01000651">
    <property type="protein sequence ID" value="OIQ84023.1"/>
    <property type="molecule type" value="Genomic_DNA"/>
</dbReference>
<evidence type="ECO:0000256" key="6">
    <source>
        <dbReference type="ARBA" id="ARBA00022723"/>
    </source>
</evidence>
<keyword evidence="9" id="KW-0460">Magnesium</keyword>
<comment type="caution">
    <text evidence="11">The sequence shown here is derived from an EMBL/GenBank/DDBJ whole genome shotgun (WGS) entry which is preliminary data.</text>
</comment>
<organism evidence="11">
    <name type="scientific">mine drainage metagenome</name>
    <dbReference type="NCBI Taxonomy" id="410659"/>
    <lineage>
        <taxon>unclassified sequences</taxon>
        <taxon>metagenomes</taxon>
        <taxon>ecological metagenomes</taxon>
    </lineage>
</organism>
<sequence>MMSMHSPDHITLALSDEAATLALGADLARVLEAGMTIWLQGNLGAGKTTLVRGLLRGLGHAGKVKSPTYTLVEPYVVSGLYLYHFDLYRFVDPEEWDAAGFRDYFNPQSVCLVEWPDKAGGLLPAPDVEISLAPDGGGRSAVLAATTEIGLRCLKRLSR</sequence>
<keyword evidence="8" id="KW-0067">ATP-binding</keyword>
<reference evidence="11" key="1">
    <citation type="submission" date="2016-10" db="EMBL/GenBank/DDBJ databases">
        <title>Sequence of Gallionella enrichment culture.</title>
        <authorList>
            <person name="Poehlein A."/>
            <person name="Muehling M."/>
            <person name="Daniel R."/>
        </authorList>
    </citation>
    <scope>NUCLEOTIDE SEQUENCE</scope>
</reference>
<keyword evidence="6" id="KW-0479">Metal-binding</keyword>
<dbReference type="SUPFAM" id="SSF52540">
    <property type="entry name" value="P-loop containing nucleoside triphosphate hydrolases"/>
    <property type="match status" value="1"/>
</dbReference>
<dbReference type="NCBIfam" id="TIGR00150">
    <property type="entry name" value="T6A_YjeE"/>
    <property type="match status" value="1"/>
</dbReference>
<dbReference type="Gene3D" id="3.40.50.300">
    <property type="entry name" value="P-loop containing nucleotide triphosphate hydrolases"/>
    <property type="match status" value="1"/>
</dbReference>
<evidence type="ECO:0000256" key="2">
    <source>
        <dbReference type="ARBA" id="ARBA00007599"/>
    </source>
</evidence>
<protein>
    <recommendedName>
        <fullName evidence="3">tRNA threonylcarbamoyladenosine biosynthesis protein TsaE</fullName>
    </recommendedName>
    <alternativeName>
        <fullName evidence="10">t(6)A37 threonylcarbamoyladenosine biosynthesis protein TsaE</fullName>
    </alternativeName>
</protein>
<dbReference type="GO" id="GO:0002949">
    <property type="term" value="P:tRNA threonylcarbamoyladenosine modification"/>
    <property type="evidence" value="ECO:0007669"/>
    <property type="project" value="InterPro"/>
</dbReference>
<evidence type="ECO:0000256" key="9">
    <source>
        <dbReference type="ARBA" id="ARBA00022842"/>
    </source>
</evidence>
<accession>A0A1J5QVX9</accession>
<proteinExistence type="inferred from homology"/>
<dbReference type="PANTHER" id="PTHR33540">
    <property type="entry name" value="TRNA THREONYLCARBAMOYLADENOSINE BIOSYNTHESIS PROTEIN TSAE"/>
    <property type="match status" value="1"/>
</dbReference>
<evidence type="ECO:0000256" key="10">
    <source>
        <dbReference type="ARBA" id="ARBA00032441"/>
    </source>
</evidence>
<evidence type="ECO:0000256" key="8">
    <source>
        <dbReference type="ARBA" id="ARBA00022840"/>
    </source>
</evidence>
<evidence type="ECO:0000256" key="5">
    <source>
        <dbReference type="ARBA" id="ARBA00022694"/>
    </source>
</evidence>
<dbReference type="AlphaFoldDB" id="A0A1J5QVX9"/>
<evidence type="ECO:0000256" key="4">
    <source>
        <dbReference type="ARBA" id="ARBA00022490"/>
    </source>
</evidence>
<gene>
    <name evidence="11" type="primary">tsaE_7</name>
    <name evidence="11" type="ORF">GALL_341540</name>
</gene>
<keyword evidence="5" id="KW-0819">tRNA processing</keyword>